<protein>
    <recommendedName>
        <fullName evidence="4">Membrane protein YfhO</fullName>
    </recommendedName>
</protein>
<feature type="transmembrane region" description="Helical" evidence="1">
    <location>
        <begin position="98"/>
        <end position="115"/>
    </location>
</feature>
<feature type="transmembrane region" description="Helical" evidence="1">
    <location>
        <begin position="404"/>
        <end position="427"/>
    </location>
</feature>
<feature type="transmembrane region" description="Helical" evidence="1">
    <location>
        <begin position="169"/>
        <end position="185"/>
    </location>
</feature>
<accession>A0A3P3W8A6</accession>
<keyword evidence="1" id="KW-0472">Membrane</keyword>
<gene>
    <name evidence="2" type="ORF">EG240_06870</name>
</gene>
<keyword evidence="3" id="KW-1185">Reference proteome</keyword>
<dbReference type="InterPro" id="IPR018580">
    <property type="entry name" value="Uncharacterised_YfhO"/>
</dbReference>
<feature type="transmembrane region" description="Helical" evidence="1">
    <location>
        <begin position="7"/>
        <end position="25"/>
    </location>
</feature>
<feature type="transmembrane region" description="Helical" evidence="1">
    <location>
        <begin position="497"/>
        <end position="515"/>
    </location>
</feature>
<name>A0A3P3W8A6_9FLAO</name>
<comment type="caution">
    <text evidence="2">The sequence shown here is derived from an EMBL/GenBank/DDBJ whole genome shotgun (WGS) entry which is preliminary data.</text>
</comment>
<feature type="transmembrane region" description="Helical" evidence="1">
    <location>
        <begin position="439"/>
        <end position="460"/>
    </location>
</feature>
<feature type="transmembrane region" description="Helical" evidence="1">
    <location>
        <begin position="122"/>
        <end position="141"/>
    </location>
</feature>
<feature type="transmembrane region" description="Helical" evidence="1">
    <location>
        <begin position="191"/>
        <end position="210"/>
    </location>
</feature>
<dbReference type="AlphaFoldDB" id="A0A3P3W8A6"/>
<feature type="transmembrane region" description="Helical" evidence="1">
    <location>
        <begin position="222"/>
        <end position="242"/>
    </location>
</feature>
<dbReference type="Pfam" id="PF09586">
    <property type="entry name" value="YfhO"/>
    <property type="match status" value="1"/>
</dbReference>
<dbReference type="Proteomes" id="UP000275719">
    <property type="component" value="Unassembled WGS sequence"/>
</dbReference>
<keyword evidence="1" id="KW-0812">Transmembrane</keyword>
<dbReference type="OrthoDB" id="9772884at2"/>
<dbReference type="PANTHER" id="PTHR38454:SF1">
    <property type="entry name" value="INTEGRAL MEMBRANE PROTEIN"/>
    <property type="match status" value="1"/>
</dbReference>
<proteinExistence type="predicted"/>
<dbReference type="RefSeq" id="WP_125018660.1">
    <property type="nucleotide sequence ID" value="NZ_RQVQ01000012.1"/>
</dbReference>
<evidence type="ECO:0000256" key="1">
    <source>
        <dbReference type="SAM" id="Phobius"/>
    </source>
</evidence>
<evidence type="ECO:0008006" key="4">
    <source>
        <dbReference type="Google" id="ProtNLM"/>
    </source>
</evidence>
<feature type="transmembrane region" description="Helical" evidence="1">
    <location>
        <begin position="368"/>
        <end position="384"/>
    </location>
</feature>
<evidence type="ECO:0000313" key="3">
    <source>
        <dbReference type="Proteomes" id="UP000275719"/>
    </source>
</evidence>
<dbReference type="PANTHER" id="PTHR38454">
    <property type="entry name" value="INTEGRAL MEMBRANE PROTEIN-RELATED"/>
    <property type="match status" value="1"/>
</dbReference>
<feature type="transmembrane region" description="Helical" evidence="1">
    <location>
        <begin position="781"/>
        <end position="801"/>
    </location>
</feature>
<organism evidence="2 3">
    <name type="scientific">Paenimyroides tangerinum</name>
    <dbReference type="NCBI Taxonomy" id="2488728"/>
    <lineage>
        <taxon>Bacteria</taxon>
        <taxon>Pseudomonadati</taxon>
        <taxon>Bacteroidota</taxon>
        <taxon>Flavobacteriia</taxon>
        <taxon>Flavobacteriales</taxon>
        <taxon>Flavobacteriaceae</taxon>
        <taxon>Paenimyroides</taxon>
    </lineage>
</organism>
<keyword evidence="1" id="KW-1133">Transmembrane helix</keyword>
<dbReference type="EMBL" id="RQVQ01000012">
    <property type="protein sequence ID" value="RRJ91220.1"/>
    <property type="molecule type" value="Genomic_DNA"/>
</dbReference>
<feature type="transmembrane region" description="Helical" evidence="1">
    <location>
        <begin position="147"/>
        <end position="164"/>
    </location>
</feature>
<sequence length="814" mass="91671">MKNLKNYIPHILAIFGFIFIALAYFSPVLSGKEIFQSDIVQYTGMSKEQVDFRETYKEESYWNNSAFGGMPTYQLGAKYPHNYIKQLDSFIRFLPRPADYLFIYFIGFYILLSCFRIKPLQAFIGALAFGFSTYLIVIIGAGHNAKAHAIAYMPMVLAGVFLVFRKKYLAGFILTTIAAALEISTNHFQMTYYLLFLLAIVAIYYTVVYIKQKDFKSLAQILGIFIVSGILTVGANATNLLATAEYAEVSTRSKSELTFNPDGTAKDRDNAMSHEYITEYSYGVFETFNLFVPRLLGGGNAEDVGVNSNIGEFITSLGAPQSDVEGFTKQAPTYWGDQPIVAAPAYIGAVVIFLFILALFAEKRKFKYIFVAGAVISILLSWGKNFPLTDFMIDYFPMYNKFRAITSIQVIAELCIPALAIIGLASFFKSSKEEQLDSLKKSGITSGAIIIFLFACKLFLDFKGGKDGYFVQAYGEIGPSFVKALIEDRQSLYVSDLIRTLFLILIAVAVLYFFIKEKLSEQLTLIIIGAVMIIDLVMIDWNYVNKSNFVAASQVKNPFPKTIVDENIQKDKSNFRVFDMQSPFNSGRTSFFHQALGGYHAAKPKKIQELYDYQITKQNYEILNMFNVKYIISQDENQSPISLQNPDANGNAWFVSEVKTLPTADEIMIELSKVNTKKVALVQQGKTTETFKTNYVVDSLATIKLVNSRSNYLKYESNNTNEGVAVFSEMYYPKGWKITVDGNETQMFEVDYVLRALKLAPGKHTIEFKFEPEVVSKGSTIALISSIIMFLLIIGGIIFSLRKRNDINEIKELK</sequence>
<feature type="transmembrane region" description="Helical" evidence="1">
    <location>
        <begin position="340"/>
        <end position="361"/>
    </location>
</feature>
<feature type="transmembrane region" description="Helical" evidence="1">
    <location>
        <begin position="522"/>
        <end position="544"/>
    </location>
</feature>
<reference evidence="2 3" key="1">
    <citation type="submission" date="2018-11" db="EMBL/GenBank/DDBJ databases">
        <title>Flavobacterium sp. nov., YIM 102701-2 draft genome.</title>
        <authorList>
            <person name="Li G."/>
            <person name="Jiang Y."/>
        </authorList>
    </citation>
    <scope>NUCLEOTIDE SEQUENCE [LARGE SCALE GENOMIC DNA]</scope>
    <source>
        <strain evidence="2 3">YIM 102701-2</strain>
    </source>
</reference>
<evidence type="ECO:0000313" key="2">
    <source>
        <dbReference type="EMBL" id="RRJ91220.1"/>
    </source>
</evidence>